<proteinExistence type="predicted"/>
<dbReference type="SMART" id="SM00344">
    <property type="entry name" value="HTH_ASNC"/>
    <property type="match status" value="1"/>
</dbReference>
<dbReference type="GO" id="GO:0005829">
    <property type="term" value="C:cytosol"/>
    <property type="evidence" value="ECO:0007669"/>
    <property type="project" value="TreeGrafter"/>
</dbReference>
<dbReference type="SUPFAM" id="SSF46785">
    <property type="entry name" value="Winged helix' DNA-binding domain"/>
    <property type="match status" value="1"/>
</dbReference>
<keyword evidence="3" id="KW-0804">Transcription</keyword>
<dbReference type="GO" id="GO:0043565">
    <property type="term" value="F:sequence-specific DNA binding"/>
    <property type="evidence" value="ECO:0007669"/>
    <property type="project" value="InterPro"/>
</dbReference>
<dbReference type="InterPro" id="IPR000485">
    <property type="entry name" value="AsnC-type_HTH_dom"/>
</dbReference>
<feature type="domain" description="HTH asnC-type" evidence="4">
    <location>
        <begin position="10"/>
        <end position="71"/>
    </location>
</feature>
<dbReference type="PANTHER" id="PTHR30154:SF34">
    <property type="entry name" value="TRANSCRIPTIONAL REGULATOR AZLB"/>
    <property type="match status" value="1"/>
</dbReference>
<organism evidence="5 6">
    <name type="scientific">Candidatus Methanofastidiosum methylothiophilum</name>
    <dbReference type="NCBI Taxonomy" id="1705564"/>
    <lineage>
        <taxon>Archaea</taxon>
        <taxon>Methanobacteriati</taxon>
        <taxon>Methanobacteriota</taxon>
        <taxon>Stenosarchaea group</taxon>
        <taxon>Candidatus Methanofastidiosia</taxon>
        <taxon>Candidatus Methanofastidiosales</taxon>
        <taxon>Candidatus Methanofastidiosaceae</taxon>
        <taxon>Candidatus Methanofastidiosum</taxon>
    </lineage>
</organism>
<dbReference type="EMBL" id="LNGD01000012">
    <property type="protein sequence ID" value="KYC53518.1"/>
    <property type="molecule type" value="Genomic_DNA"/>
</dbReference>
<dbReference type="InterPro" id="IPR011008">
    <property type="entry name" value="Dimeric_a/b-barrel"/>
</dbReference>
<dbReference type="Pfam" id="PF13412">
    <property type="entry name" value="HTH_24"/>
    <property type="match status" value="1"/>
</dbReference>
<keyword evidence="2" id="KW-0238">DNA-binding</keyword>
<evidence type="ECO:0000256" key="3">
    <source>
        <dbReference type="ARBA" id="ARBA00023163"/>
    </source>
</evidence>
<dbReference type="Pfam" id="PF01037">
    <property type="entry name" value="AsnC_trans_reg"/>
    <property type="match status" value="1"/>
</dbReference>
<dbReference type="InterPro" id="IPR019887">
    <property type="entry name" value="Tscrpt_reg_AsnC/Lrp_C"/>
</dbReference>
<comment type="caution">
    <text evidence="5">The sequence shown here is derived from an EMBL/GenBank/DDBJ whole genome shotgun (WGS) entry which is preliminary data.</text>
</comment>
<accession>A0A150J8U9</accession>
<evidence type="ECO:0000256" key="1">
    <source>
        <dbReference type="ARBA" id="ARBA00023015"/>
    </source>
</evidence>
<sequence>MTFDNLRIKLDKLDKDILNELQKDATISYKDLSKKIGAAESTVYDRTRRLRQLGIIKGIVPLLDAKKCGKLTTAWIRISIHSIQDIGRISKELAMIDELLEVHEISGEWDILVKTKVTDNEELRNLEVEKIGPIKGIKGLYSLIAVRTEKEDIRIKLESLEEQMALNYAD</sequence>
<dbReference type="InterPro" id="IPR019888">
    <property type="entry name" value="Tscrpt_reg_AsnC-like"/>
</dbReference>
<evidence type="ECO:0000313" key="6">
    <source>
        <dbReference type="Proteomes" id="UP000075578"/>
    </source>
</evidence>
<name>A0A150J8U9_9EURY</name>
<dbReference type="Gene3D" id="1.10.10.10">
    <property type="entry name" value="Winged helix-like DNA-binding domain superfamily/Winged helix DNA-binding domain"/>
    <property type="match status" value="1"/>
</dbReference>
<dbReference type="SUPFAM" id="SSF54909">
    <property type="entry name" value="Dimeric alpha+beta barrel"/>
    <property type="match status" value="1"/>
</dbReference>
<dbReference type="GO" id="GO:0043200">
    <property type="term" value="P:response to amino acid"/>
    <property type="evidence" value="ECO:0007669"/>
    <property type="project" value="TreeGrafter"/>
</dbReference>
<dbReference type="Proteomes" id="UP000075578">
    <property type="component" value="Unassembled WGS sequence"/>
</dbReference>
<dbReference type="PANTHER" id="PTHR30154">
    <property type="entry name" value="LEUCINE-RESPONSIVE REGULATORY PROTEIN"/>
    <property type="match status" value="1"/>
</dbReference>
<dbReference type="PRINTS" id="PR00033">
    <property type="entry name" value="HTHASNC"/>
</dbReference>
<protein>
    <submittedName>
        <fullName evidence="5">Putative HTH-type transcriptional regulator</fullName>
    </submittedName>
</protein>
<keyword evidence="1" id="KW-0805">Transcription regulation</keyword>
<gene>
    <name evidence="5" type="ORF">AMQ74_00376</name>
</gene>
<dbReference type="InterPro" id="IPR036390">
    <property type="entry name" value="WH_DNA-bd_sf"/>
</dbReference>
<evidence type="ECO:0000259" key="4">
    <source>
        <dbReference type="PROSITE" id="PS50956"/>
    </source>
</evidence>
<evidence type="ECO:0000313" key="5">
    <source>
        <dbReference type="EMBL" id="KYC53518.1"/>
    </source>
</evidence>
<evidence type="ECO:0000256" key="2">
    <source>
        <dbReference type="ARBA" id="ARBA00023125"/>
    </source>
</evidence>
<reference evidence="5 6" key="1">
    <citation type="journal article" date="2016" name="ISME J.">
        <title>Chasing the elusive Euryarchaeota class WSA2: genomes reveal a uniquely fastidious methyl-reducing methanogen.</title>
        <authorList>
            <person name="Nobu M.K."/>
            <person name="Narihiro T."/>
            <person name="Kuroda K."/>
            <person name="Mei R."/>
            <person name="Liu W.T."/>
        </authorList>
    </citation>
    <scope>NUCLEOTIDE SEQUENCE [LARGE SCALE GENOMIC DNA]</scope>
    <source>
        <strain evidence="5">U1lsi0528_Bin089</strain>
    </source>
</reference>
<dbReference type="Gene3D" id="3.30.70.920">
    <property type="match status" value="1"/>
</dbReference>
<dbReference type="PROSITE" id="PS50956">
    <property type="entry name" value="HTH_ASNC_2"/>
    <property type="match status" value="1"/>
</dbReference>
<dbReference type="InterPro" id="IPR036388">
    <property type="entry name" value="WH-like_DNA-bd_sf"/>
</dbReference>
<dbReference type="AlphaFoldDB" id="A0A150J8U9"/>